<sequence length="539" mass="59297">MAPGSQEALASLRGAAPAYRRFLASAHAIPSLDELGELQAQLQTLRADADARLNALLAERGKASHANLPRMRMRPAVEVKREEEEARASGDADAVWGENVRPGRTYGRMRRAPPAKGDGSSSDLDSGPDSDTEHGKAPRRSALGFKLKMNVPDARRAAEPARSTALLDTEPFVDDTTFSWDAPADVSTSVLPQCEPAAAPAYYPTHPLDVHDDFANKDWRERDLPKDAGRGRQSKDTTQVPATTFMNYADAYFKPVTEDDLAWLSSKNDDPYPFQFPELGTHYRKVWEKEDAELQGLLQGDGAANWPRPPRTEDAPSTKALEAPSALSLSELRDAHMYNRTVHGGRLLERLASALLLPRQSKAEVRGADAGPPTPPPDAHKKLGEIEAQARQEGEAIGLLDTNVAVQWQEHADGPIASALRLAQRRLREQIAANERRKARLFAIAQDRMAYQDYQACLAAVDREIEAAWTKRQRQIKASMGKKRKGAPEDAGPTRPQLPDTLGAALARRKQLKAAFEPLFDRLPHARAPPRESIYQGLA</sequence>
<dbReference type="Pfam" id="PF10198">
    <property type="entry name" value="Ada3"/>
    <property type="match status" value="1"/>
</dbReference>
<evidence type="ECO:0000256" key="4">
    <source>
        <dbReference type="ARBA" id="ARBA00023163"/>
    </source>
</evidence>
<dbReference type="GO" id="GO:0006357">
    <property type="term" value="P:regulation of transcription by RNA polymerase II"/>
    <property type="evidence" value="ECO:0007669"/>
    <property type="project" value="TreeGrafter"/>
</dbReference>
<evidence type="ECO:0000313" key="8">
    <source>
        <dbReference type="Proteomes" id="UP001214603"/>
    </source>
</evidence>
<feature type="compositionally biased region" description="Basic and acidic residues" evidence="6">
    <location>
        <begin position="77"/>
        <end position="90"/>
    </location>
</feature>
<keyword evidence="4" id="KW-0804">Transcription</keyword>
<name>A0AAF0E221_9BASI</name>
<keyword evidence="5" id="KW-0539">Nucleus</keyword>
<feature type="compositionally biased region" description="Low complexity" evidence="6">
    <location>
        <begin position="117"/>
        <end position="129"/>
    </location>
</feature>
<proteinExistence type="inferred from homology"/>
<evidence type="ECO:0000256" key="2">
    <source>
        <dbReference type="ARBA" id="ARBA00005330"/>
    </source>
</evidence>
<evidence type="ECO:0000256" key="1">
    <source>
        <dbReference type="ARBA" id="ARBA00004123"/>
    </source>
</evidence>
<dbReference type="EMBL" id="CP119938">
    <property type="protein sequence ID" value="WFD03780.1"/>
    <property type="molecule type" value="Genomic_DNA"/>
</dbReference>
<keyword evidence="8" id="KW-1185">Reference proteome</keyword>
<dbReference type="AlphaFoldDB" id="A0AAF0E221"/>
<organism evidence="7 8">
    <name type="scientific">Malassezia obtusa</name>
    <dbReference type="NCBI Taxonomy" id="76774"/>
    <lineage>
        <taxon>Eukaryota</taxon>
        <taxon>Fungi</taxon>
        <taxon>Dikarya</taxon>
        <taxon>Basidiomycota</taxon>
        <taxon>Ustilaginomycotina</taxon>
        <taxon>Malasseziomycetes</taxon>
        <taxon>Malasseziales</taxon>
        <taxon>Malasseziaceae</taxon>
        <taxon>Malassezia</taxon>
    </lineage>
</organism>
<evidence type="ECO:0000256" key="3">
    <source>
        <dbReference type="ARBA" id="ARBA00023015"/>
    </source>
</evidence>
<dbReference type="PANTHER" id="PTHR13556">
    <property type="entry name" value="TRANSCRIPTIONAL ADAPTER 3-RELATED"/>
    <property type="match status" value="1"/>
</dbReference>
<keyword evidence="3" id="KW-0805">Transcription regulation</keyword>
<accession>A0AAF0E221</accession>
<comment type="similarity">
    <text evidence="2">Belongs to the NGG1 family.</text>
</comment>
<feature type="region of interest" description="Disordered" evidence="6">
    <location>
        <begin position="300"/>
        <end position="322"/>
    </location>
</feature>
<dbReference type="GO" id="GO:0000124">
    <property type="term" value="C:SAGA complex"/>
    <property type="evidence" value="ECO:0007669"/>
    <property type="project" value="TreeGrafter"/>
</dbReference>
<dbReference type="PANTHER" id="PTHR13556:SF2">
    <property type="entry name" value="TRANSCRIPTIONAL ADAPTER 3"/>
    <property type="match status" value="1"/>
</dbReference>
<feature type="region of interest" description="Disordered" evidence="6">
    <location>
        <begin position="474"/>
        <end position="500"/>
    </location>
</feature>
<protein>
    <submittedName>
        <fullName evidence="7">Transcriptional regulator</fullName>
    </submittedName>
</protein>
<gene>
    <name evidence="7" type="primary">NGG1</name>
    <name evidence="7" type="ORF">MOBT1_002474</name>
</gene>
<evidence type="ECO:0000313" key="7">
    <source>
        <dbReference type="EMBL" id="WFD03780.1"/>
    </source>
</evidence>
<comment type="subcellular location">
    <subcellularLocation>
        <location evidence="1">Nucleus</location>
    </subcellularLocation>
</comment>
<feature type="region of interest" description="Disordered" evidence="6">
    <location>
        <begin position="77"/>
        <end position="148"/>
    </location>
</feature>
<dbReference type="Proteomes" id="UP001214603">
    <property type="component" value="Chromosome 5"/>
</dbReference>
<dbReference type="GO" id="GO:0003713">
    <property type="term" value="F:transcription coactivator activity"/>
    <property type="evidence" value="ECO:0007669"/>
    <property type="project" value="TreeGrafter"/>
</dbReference>
<evidence type="ECO:0000256" key="5">
    <source>
        <dbReference type="ARBA" id="ARBA00023242"/>
    </source>
</evidence>
<dbReference type="InterPro" id="IPR019340">
    <property type="entry name" value="Histone_AcTrfase_su3"/>
</dbReference>
<dbReference type="GO" id="GO:0005634">
    <property type="term" value="C:nucleus"/>
    <property type="evidence" value="ECO:0007669"/>
    <property type="project" value="UniProtKB-SubCell"/>
</dbReference>
<feature type="compositionally biased region" description="Basic residues" evidence="6">
    <location>
        <begin position="474"/>
        <end position="485"/>
    </location>
</feature>
<evidence type="ECO:0000256" key="6">
    <source>
        <dbReference type="SAM" id="MobiDB-lite"/>
    </source>
</evidence>
<reference evidence="7" key="1">
    <citation type="submission" date="2023-03" db="EMBL/GenBank/DDBJ databases">
        <title>Mating type loci evolution in Malassezia.</title>
        <authorList>
            <person name="Coelho M.A."/>
        </authorList>
    </citation>
    <scope>NUCLEOTIDE SEQUENCE</scope>
    <source>
        <strain evidence="7">CBS 7876</strain>
    </source>
</reference>